<proteinExistence type="predicted"/>
<evidence type="ECO:0000313" key="1">
    <source>
        <dbReference type="EMBL" id="NIJ17010.1"/>
    </source>
</evidence>
<name>A0A846M8K6_9SPHN</name>
<organism evidence="1 2">
    <name type="scientific">Sphingobium vermicomposti</name>
    <dbReference type="NCBI Taxonomy" id="529005"/>
    <lineage>
        <taxon>Bacteria</taxon>
        <taxon>Pseudomonadati</taxon>
        <taxon>Pseudomonadota</taxon>
        <taxon>Alphaproteobacteria</taxon>
        <taxon>Sphingomonadales</taxon>
        <taxon>Sphingomonadaceae</taxon>
        <taxon>Sphingobium</taxon>
    </lineage>
</organism>
<dbReference type="AlphaFoldDB" id="A0A846M8K6"/>
<keyword evidence="2" id="KW-1185">Reference proteome</keyword>
<accession>A0A846M8K6</accession>
<comment type="caution">
    <text evidence="1">The sequence shown here is derived from an EMBL/GenBank/DDBJ whole genome shotgun (WGS) entry which is preliminary data.</text>
</comment>
<dbReference type="Proteomes" id="UP000576821">
    <property type="component" value="Unassembled WGS sequence"/>
</dbReference>
<dbReference type="EMBL" id="JAASQR010000003">
    <property type="protein sequence ID" value="NIJ17010.1"/>
    <property type="molecule type" value="Genomic_DNA"/>
</dbReference>
<protein>
    <submittedName>
        <fullName evidence="1">Uncharacterized protein</fullName>
    </submittedName>
</protein>
<sequence>MLRYLFPFALRLSKDIISLKKGAGLPQAQPERRLG</sequence>
<reference evidence="1 2" key="1">
    <citation type="submission" date="2020-03" db="EMBL/GenBank/DDBJ databases">
        <title>Genomic Encyclopedia of Type Strains, Phase IV (KMG-IV): sequencing the most valuable type-strain genomes for metagenomic binning, comparative biology and taxonomic classification.</title>
        <authorList>
            <person name="Goeker M."/>
        </authorList>
    </citation>
    <scope>NUCLEOTIDE SEQUENCE [LARGE SCALE GENOMIC DNA]</scope>
    <source>
        <strain evidence="1 2">DSM 21299</strain>
    </source>
</reference>
<evidence type="ECO:0000313" key="2">
    <source>
        <dbReference type="Proteomes" id="UP000576821"/>
    </source>
</evidence>
<gene>
    <name evidence="1" type="ORF">FHS54_001999</name>
</gene>